<dbReference type="GeneID" id="92828794"/>
<accession>H5UZ01</accession>
<reference evidence="1 2" key="1">
    <citation type="submission" date="2012-02" db="EMBL/GenBank/DDBJ databases">
        <title>Whole genome shotgun sequence of Escherichia hermannii NBRC 105704.</title>
        <authorList>
            <person name="Yoshida I."/>
            <person name="Hosoyama A."/>
            <person name="Tsuchikane K."/>
            <person name="Katsumata H."/>
            <person name="Yamazaki S."/>
            <person name="Fujita N."/>
        </authorList>
    </citation>
    <scope>NUCLEOTIDE SEQUENCE [LARGE SCALE GENOMIC DNA]</scope>
    <source>
        <strain evidence="1 2">NBRC 105704</strain>
    </source>
</reference>
<dbReference type="Proteomes" id="UP000010297">
    <property type="component" value="Unassembled WGS sequence"/>
</dbReference>
<dbReference type="eggNOG" id="ENOG5030KCT">
    <property type="taxonomic scope" value="Bacteria"/>
</dbReference>
<evidence type="ECO:0000313" key="2">
    <source>
        <dbReference type="Proteomes" id="UP000010297"/>
    </source>
</evidence>
<dbReference type="EMBL" id="BAFF01000001">
    <property type="protein sequence ID" value="GAB50155.1"/>
    <property type="molecule type" value="Genomic_DNA"/>
</dbReference>
<evidence type="ECO:0000313" key="1">
    <source>
        <dbReference type="EMBL" id="GAB50155.1"/>
    </source>
</evidence>
<sequence length="162" mass="17877">MSAINELVSDERLDTIKSWRETYGQDANVMIPASEAEAIARELQQYRAAVGPTEQRDELPYDPQIAEYEKIMQQAVPDGYALVPSKLTAENGAKGALSGEFSETKFISCPECFGDDECETCDGSGRIEITVPVSWTSIKEIWAKGVEHFAAAPQQEAQEVKK</sequence>
<keyword evidence="2" id="KW-1185">Reference proteome</keyword>
<protein>
    <submittedName>
        <fullName evidence="1">Uncharacterized protein</fullName>
    </submittedName>
</protein>
<name>H5UZ01_ATLHE</name>
<dbReference type="AlphaFoldDB" id="H5UZ01"/>
<comment type="caution">
    <text evidence="1">The sequence shown here is derived from an EMBL/GenBank/DDBJ whole genome shotgun (WGS) entry which is preliminary data.</text>
</comment>
<organism evidence="1 2">
    <name type="scientific">Atlantibacter hermannii NBRC 105704</name>
    <dbReference type="NCBI Taxonomy" id="1115512"/>
    <lineage>
        <taxon>Bacteria</taxon>
        <taxon>Pseudomonadati</taxon>
        <taxon>Pseudomonadota</taxon>
        <taxon>Gammaproteobacteria</taxon>
        <taxon>Enterobacterales</taxon>
        <taxon>Enterobacteriaceae</taxon>
        <taxon>Atlantibacter</taxon>
    </lineage>
</organism>
<gene>
    <name evidence="1" type="ORF">EH105704_01_01600</name>
</gene>
<dbReference type="RefSeq" id="WP_002433842.1">
    <property type="nucleotide sequence ID" value="NZ_BAFF01000001.1"/>
</dbReference>
<proteinExistence type="predicted"/>